<evidence type="ECO:0000256" key="6">
    <source>
        <dbReference type="ARBA" id="ARBA00022490"/>
    </source>
</evidence>
<evidence type="ECO:0000256" key="1">
    <source>
        <dbReference type="ARBA" id="ARBA00001936"/>
    </source>
</evidence>
<protein>
    <recommendedName>
        <fullName evidence="5">RNA uridylyltransferase</fullName>
        <ecNumber evidence="5">2.7.7.52</ecNumber>
    </recommendedName>
</protein>
<feature type="region of interest" description="Disordered" evidence="11">
    <location>
        <begin position="946"/>
        <end position="965"/>
    </location>
</feature>
<sequence length="1316" mass="149155">MELDSGNKTKCFRTDNGGEYTSEEFDDFCKKECVKRQFTVTNTPQQIECSINCNKAKDTMEMWIGKPADYSNLHVFGRYPLWDPTSRKVVISKDVIFVEDKLQRKEDDDSAEKSETTLIHVENEFEQGDSSKAEPTHDEQELENSEAPTTRQSDRVRIRGNKQLRCFTVDDGNARKLKPFIKIIHETLCHYHKEERQLITNGSSKSSKIVTIKWRGIVQDWWSKDMLKRRLNADPCAYFKRSGDNDFVILLFMNPSSEEERMKMSRVLYASAVGSLMFAMICTRPDIAQAVGVVSRYMENPGKEHWNIMKRILRYIKGTSNVALCYGGSNLLINGYVDSDYAGDLDKNKFTTGYVFKIVSGAVSWVSKLQSIVDTSTKEAEYVAATQASKEAIWLKMLLEEFGHNQEYVSLFCDSQSTLHLARNLTFHSRTKHIRVQYHFIREKMEQGTVDMRKIHTKDNITDFMTKTIIADKFIWCRSSCAVTIFTTEDWGGDAVEASPPPPHKLPPPPSPTTCRSHYCNYNPFNPINHLHLPEAFSQPYCSIRLSKPPSMPPFSLNWLVRSGFQNTDIKPSNILIDGEFKAKIGDFGLARLKTEVLIEELEEVLEKLAAMAGGGGDAPLASSSNGGEFLLSLLQNPKSNQQQQQSPLLSSVTAMLIPQPRQQQQPLPLDPAVAAVGRALPLPPSWPQTNPLPLAPNFLGFPQNPWSSSGNQFVGNQGALNDDLRRLGFPGINNNKSQAIQNPIRQQKHQEQKLLFGSFPSDIQILKKPESLLNGNLHEKSKMDLSEQQPVSKLNSNPNLTPYTFQHQNSGERGKQQQNVGNYKPPSSGETLRAPAGFSGKPRGGGSWDLRRKKHVEHNVDELKAEYSLLISENEMGLRGQLDYPGPLAGSNLRSVSATDIEDSLLESRRVGYRDGFSKRDKFKSEDGGQVDEIGENLVESLLIGEESDNKNDKKHHRYEKESRIDNRGQRLLSQRVRMVKRQMACRGDIHRLNAPLLSIYESLIPPEEERTKQKQLLALLEKLVCKEWPKAQLFLYGSCANSFGVSKSDIDVCLAFNDDINDKSEILLKLADILQSDNLQNVQALTRARVPIVKLMDPATGISCDICINNVLAVVNTKLLRDYAKIDARLRQLAFVVKHWAKSRGVNETYRGTLSSYAYVLMCIHFLQQRRPAILPCLQGMQKTYNITVDNIECAYFDKVEQLSNFGSPNKETVAQLVWGFFNYWAYGHDYANSVISVRTGCIISKQDKDWTRRVGNDRHLICIEDPFEISHDLGRVVDKFSIRVLREEFERAADIMQYDPNPCVKLFEPYVHS</sequence>
<comment type="cofactor">
    <cofactor evidence="1">
        <name>Mn(2+)</name>
        <dbReference type="ChEBI" id="CHEBI:29035"/>
    </cofactor>
</comment>
<evidence type="ECO:0000256" key="4">
    <source>
        <dbReference type="ARBA" id="ARBA00008593"/>
    </source>
</evidence>
<dbReference type="InterPro" id="IPR036397">
    <property type="entry name" value="RNaseH_sf"/>
</dbReference>
<feature type="region of interest" description="Disordered" evidence="11">
    <location>
        <begin position="104"/>
        <end position="155"/>
    </location>
</feature>
<dbReference type="CDD" id="cd05402">
    <property type="entry name" value="NT_PAP_TUTase"/>
    <property type="match status" value="1"/>
</dbReference>
<comment type="catalytic activity">
    <reaction evidence="10">
        <text>RNA(n) + UTP = RNA(n)-3'-uridine ribonucleotide + diphosphate</text>
        <dbReference type="Rhea" id="RHEA:14785"/>
        <dbReference type="Rhea" id="RHEA-COMP:14527"/>
        <dbReference type="Rhea" id="RHEA-COMP:17348"/>
        <dbReference type="ChEBI" id="CHEBI:33019"/>
        <dbReference type="ChEBI" id="CHEBI:46398"/>
        <dbReference type="ChEBI" id="CHEBI:140395"/>
        <dbReference type="ChEBI" id="CHEBI:173116"/>
        <dbReference type="EC" id="2.7.7.52"/>
    </reaction>
</comment>
<dbReference type="GO" id="GO:0046872">
    <property type="term" value="F:metal ion binding"/>
    <property type="evidence" value="ECO:0007669"/>
    <property type="project" value="UniProtKB-KW"/>
</dbReference>
<evidence type="ECO:0000313" key="14">
    <source>
        <dbReference type="EMBL" id="KAE8731789.1"/>
    </source>
</evidence>
<feature type="compositionally biased region" description="Basic and acidic residues" evidence="11">
    <location>
        <begin position="129"/>
        <end position="139"/>
    </location>
</feature>
<comment type="subcellular location">
    <subcellularLocation>
        <location evidence="3">Cytoplasm</location>
    </subcellularLocation>
</comment>
<feature type="compositionally biased region" description="Polar residues" evidence="11">
    <location>
        <begin position="787"/>
        <end position="810"/>
    </location>
</feature>
<evidence type="ECO:0000256" key="3">
    <source>
        <dbReference type="ARBA" id="ARBA00004496"/>
    </source>
</evidence>
<dbReference type="Pfam" id="PF22600">
    <property type="entry name" value="MTPAP-like_central"/>
    <property type="match status" value="1"/>
</dbReference>
<evidence type="ECO:0000259" key="13">
    <source>
        <dbReference type="Pfam" id="PF22600"/>
    </source>
</evidence>
<feature type="region of interest" description="Disordered" evidence="11">
    <location>
        <begin position="784"/>
        <end position="851"/>
    </location>
</feature>
<dbReference type="GO" id="GO:0005737">
    <property type="term" value="C:cytoplasm"/>
    <property type="evidence" value="ECO:0007669"/>
    <property type="project" value="UniProtKB-SubCell"/>
</dbReference>
<dbReference type="CDD" id="cd09272">
    <property type="entry name" value="RNase_HI_RT_Ty1"/>
    <property type="match status" value="1"/>
</dbReference>
<organism evidence="14 15">
    <name type="scientific">Hibiscus syriacus</name>
    <name type="common">Rose of Sharon</name>
    <dbReference type="NCBI Taxonomy" id="106335"/>
    <lineage>
        <taxon>Eukaryota</taxon>
        <taxon>Viridiplantae</taxon>
        <taxon>Streptophyta</taxon>
        <taxon>Embryophyta</taxon>
        <taxon>Tracheophyta</taxon>
        <taxon>Spermatophyta</taxon>
        <taxon>Magnoliopsida</taxon>
        <taxon>eudicotyledons</taxon>
        <taxon>Gunneridae</taxon>
        <taxon>Pentapetalae</taxon>
        <taxon>rosids</taxon>
        <taxon>malvids</taxon>
        <taxon>Malvales</taxon>
        <taxon>Malvaceae</taxon>
        <taxon>Malvoideae</taxon>
        <taxon>Hibiscus</taxon>
    </lineage>
</organism>
<dbReference type="Gene3D" id="1.10.1410.10">
    <property type="match status" value="1"/>
</dbReference>
<dbReference type="InterPro" id="IPR054708">
    <property type="entry name" value="MTPAP-like_central"/>
</dbReference>
<evidence type="ECO:0000256" key="11">
    <source>
        <dbReference type="SAM" id="MobiDB-lite"/>
    </source>
</evidence>
<dbReference type="FunFam" id="1.10.1410.10:FF:000018">
    <property type="entry name" value="Terminal uridylyltransferase cid1"/>
    <property type="match status" value="1"/>
</dbReference>
<dbReference type="InterPro" id="IPR011009">
    <property type="entry name" value="Kinase-like_dom_sf"/>
</dbReference>
<evidence type="ECO:0000259" key="12">
    <source>
        <dbReference type="Pfam" id="PF03828"/>
    </source>
</evidence>
<dbReference type="InterPro" id="IPR012337">
    <property type="entry name" value="RNaseH-like_sf"/>
</dbReference>
<keyword evidence="8" id="KW-0479">Metal-binding</keyword>
<dbReference type="Gene3D" id="1.10.510.10">
    <property type="entry name" value="Transferase(Phosphotransferase) domain 1"/>
    <property type="match status" value="1"/>
</dbReference>
<keyword evidence="9" id="KW-0460">Magnesium</keyword>
<dbReference type="Pfam" id="PF03828">
    <property type="entry name" value="PAP_assoc"/>
    <property type="match status" value="1"/>
</dbReference>
<dbReference type="GO" id="GO:0000956">
    <property type="term" value="P:nuclear-transcribed mRNA catabolic process"/>
    <property type="evidence" value="ECO:0007669"/>
    <property type="project" value="UniProtKB-ARBA"/>
</dbReference>
<dbReference type="SUPFAM" id="SSF56112">
    <property type="entry name" value="Protein kinase-like (PK-like)"/>
    <property type="match status" value="1"/>
</dbReference>
<dbReference type="GO" id="GO:0010628">
    <property type="term" value="P:positive regulation of gene expression"/>
    <property type="evidence" value="ECO:0007669"/>
    <property type="project" value="UniProtKB-ARBA"/>
</dbReference>
<comment type="similarity">
    <text evidence="4">Belongs to the DNA polymerase type-B-like family.</text>
</comment>
<dbReference type="GO" id="GO:0003676">
    <property type="term" value="F:nucleic acid binding"/>
    <property type="evidence" value="ECO:0007669"/>
    <property type="project" value="InterPro"/>
</dbReference>
<dbReference type="InterPro" id="IPR043502">
    <property type="entry name" value="DNA/RNA_pol_sf"/>
</dbReference>
<comment type="caution">
    <text evidence="14">The sequence shown here is derived from an EMBL/GenBank/DDBJ whole genome shotgun (WGS) entry which is preliminary data.</text>
</comment>
<evidence type="ECO:0000256" key="5">
    <source>
        <dbReference type="ARBA" id="ARBA00012472"/>
    </source>
</evidence>
<keyword evidence="7" id="KW-0808">Transferase</keyword>
<feature type="domain" description="PAP-associated" evidence="12">
    <location>
        <begin position="1216"/>
        <end position="1274"/>
    </location>
</feature>
<name>A0A6A3CXG9_HIBSY</name>
<dbReference type="PANTHER" id="PTHR12271:SF40">
    <property type="entry name" value="POLY(A) RNA POLYMERASE GLD2"/>
    <property type="match status" value="1"/>
</dbReference>
<feature type="domain" description="Poly(A) RNA polymerase mitochondrial-like central palm" evidence="13">
    <location>
        <begin position="997"/>
        <end position="1126"/>
    </location>
</feature>
<dbReference type="GO" id="GO:0050265">
    <property type="term" value="F:RNA uridylyltransferase activity"/>
    <property type="evidence" value="ECO:0007669"/>
    <property type="project" value="UniProtKB-EC"/>
</dbReference>
<comment type="cofactor">
    <cofactor evidence="2">
        <name>Mg(2+)</name>
        <dbReference type="ChEBI" id="CHEBI:18420"/>
    </cofactor>
</comment>
<dbReference type="Gene3D" id="3.30.460.10">
    <property type="entry name" value="Beta Polymerase, domain 2"/>
    <property type="match status" value="1"/>
</dbReference>
<evidence type="ECO:0000256" key="8">
    <source>
        <dbReference type="ARBA" id="ARBA00022723"/>
    </source>
</evidence>
<evidence type="ECO:0000256" key="10">
    <source>
        <dbReference type="ARBA" id="ARBA00049105"/>
    </source>
</evidence>
<dbReference type="SUPFAM" id="SSF81301">
    <property type="entry name" value="Nucleotidyltransferase"/>
    <property type="match status" value="1"/>
</dbReference>
<evidence type="ECO:0000256" key="7">
    <source>
        <dbReference type="ARBA" id="ARBA00022679"/>
    </source>
</evidence>
<dbReference type="Gene3D" id="3.30.420.10">
    <property type="entry name" value="Ribonuclease H-like superfamily/Ribonuclease H"/>
    <property type="match status" value="1"/>
</dbReference>
<accession>A0A6A3CXG9</accession>
<dbReference type="EC" id="2.7.7.52" evidence="5"/>
<keyword evidence="6" id="KW-0963">Cytoplasm</keyword>
<dbReference type="PANTHER" id="PTHR12271">
    <property type="entry name" value="POLY A POLYMERASE CID PAP -RELATED"/>
    <property type="match status" value="1"/>
</dbReference>
<evidence type="ECO:0000313" key="15">
    <source>
        <dbReference type="Proteomes" id="UP000436088"/>
    </source>
</evidence>
<evidence type="ECO:0000256" key="2">
    <source>
        <dbReference type="ARBA" id="ARBA00001946"/>
    </source>
</evidence>
<evidence type="ECO:0000256" key="9">
    <source>
        <dbReference type="ARBA" id="ARBA00022842"/>
    </source>
</evidence>
<dbReference type="EMBL" id="VEPZ02000185">
    <property type="protein sequence ID" value="KAE8731789.1"/>
    <property type="molecule type" value="Genomic_DNA"/>
</dbReference>
<keyword evidence="15" id="KW-1185">Reference proteome</keyword>
<reference evidence="14" key="1">
    <citation type="submission" date="2019-09" db="EMBL/GenBank/DDBJ databases">
        <title>Draft genome information of white flower Hibiscus syriacus.</title>
        <authorList>
            <person name="Kim Y.-M."/>
        </authorList>
    </citation>
    <scope>NUCLEOTIDE SEQUENCE [LARGE SCALE GENOMIC DNA]</scope>
    <source>
        <strain evidence="14">YM2019G1</strain>
    </source>
</reference>
<dbReference type="SUPFAM" id="SSF56672">
    <property type="entry name" value="DNA/RNA polymerases"/>
    <property type="match status" value="1"/>
</dbReference>
<dbReference type="GO" id="GO:0061157">
    <property type="term" value="P:mRNA destabilization"/>
    <property type="evidence" value="ECO:0007669"/>
    <property type="project" value="UniProtKB-ARBA"/>
</dbReference>
<dbReference type="SUPFAM" id="SSF53098">
    <property type="entry name" value="Ribonuclease H-like"/>
    <property type="match status" value="1"/>
</dbReference>
<gene>
    <name evidence="14" type="ORF">F3Y22_tig00002575pilonHSYRG00007</name>
</gene>
<proteinExistence type="inferred from homology"/>
<dbReference type="Proteomes" id="UP000436088">
    <property type="component" value="Unassembled WGS sequence"/>
</dbReference>
<dbReference type="FunFam" id="3.30.460.10:FF:000067">
    <property type="entry name" value="Terminal uridylyltransferase cid1"/>
    <property type="match status" value="1"/>
</dbReference>
<dbReference type="SUPFAM" id="SSF81631">
    <property type="entry name" value="PAP/OAS1 substrate-binding domain"/>
    <property type="match status" value="1"/>
</dbReference>
<feature type="compositionally biased region" description="Basic and acidic residues" evidence="11">
    <location>
        <begin position="104"/>
        <end position="115"/>
    </location>
</feature>
<dbReference type="InterPro" id="IPR043519">
    <property type="entry name" value="NT_sf"/>
</dbReference>
<dbReference type="GO" id="GO:0031123">
    <property type="term" value="P:RNA 3'-end processing"/>
    <property type="evidence" value="ECO:0007669"/>
    <property type="project" value="TreeGrafter"/>
</dbReference>
<dbReference type="InterPro" id="IPR002058">
    <property type="entry name" value="PAP_assoc"/>
</dbReference>